<protein>
    <submittedName>
        <fullName evidence="8">MFS transporter</fullName>
    </submittedName>
</protein>
<dbReference type="InterPro" id="IPR020846">
    <property type="entry name" value="MFS_dom"/>
</dbReference>
<sequence>MTDVTDLAALQRRTVRVLVAGQILGGLGIGSTLAIGAVLAAQISGSDAWSGSAATLSTLGAAAAAIPLARLAQRLGRRPALATGVLAAAAGAIITVIAAGVESFPLLLVGFGLLGVGTAVNLQSRFAATDVASPQRRGRDLSIVVWSTTIGAVLGPNLFGPGELVAEAFGMPPLTGSFAIAVLAQVSAAVVYLFGLRPDPYLVSQDAQRAQDLVDSAEAERNGPAEPHTESQTRDLASAAARSRTLLVFAIGSIAISHAVMVSVMAMTPVHLTQMGSSLTIVGLTISLHIAGMYALSPLFGWLSDRVGRIRTILMGQGMFVVALVLVALGAESPTLVTVGLIFLGLGWSAATVSGSAFVADLVTGPARARIQGRTDLIMSLSGAGGGALAGPVLALIGYAGLAWAAGVLVLIVITAASIVARTPKQPVPVDQLAD</sequence>
<dbReference type="PANTHER" id="PTHR23534">
    <property type="entry name" value="MFS PERMEASE"/>
    <property type="match status" value="1"/>
</dbReference>
<feature type="transmembrane region" description="Helical" evidence="6">
    <location>
        <begin position="337"/>
        <end position="365"/>
    </location>
</feature>
<keyword evidence="9" id="KW-1185">Reference proteome</keyword>
<dbReference type="GO" id="GO:0022857">
    <property type="term" value="F:transmembrane transporter activity"/>
    <property type="evidence" value="ECO:0007669"/>
    <property type="project" value="InterPro"/>
</dbReference>
<evidence type="ECO:0000259" key="7">
    <source>
        <dbReference type="PROSITE" id="PS50850"/>
    </source>
</evidence>
<dbReference type="EMBL" id="CP017146">
    <property type="protein sequence ID" value="QHO68754.1"/>
    <property type="molecule type" value="Genomic_DNA"/>
</dbReference>
<evidence type="ECO:0000313" key="8">
    <source>
        <dbReference type="EMBL" id="QHO68754.1"/>
    </source>
</evidence>
<evidence type="ECO:0000313" key="9">
    <source>
        <dbReference type="Proteomes" id="UP000464507"/>
    </source>
</evidence>
<keyword evidence="2 6" id="KW-0812">Transmembrane</keyword>
<dbReference type="PANTHER" id="PTHR23534:SF1">
    <property type="entry name" value="MAJOR FACILITATOR SUPERFAMILY PROTEIN"/>
    <property type="match status" value="1"/>
</dbReference>
<dbReference type="InterPro" id="IPR036259">
    <property type="entry name" value="MFS_trans_sf"/>
</dbReference>
<accession>A0A7L5AH96</accession>
<dbReference type="RefSeq" id="WP_161885111.1">
    <property type="nucleotide sequence ID" value="NZ_CP017146.1"/>
</dbReference>
<evidence type="ECO:0000256" key="4">
    <source>
        <dbReference type="ARBA" id="ARBA00023136"/>
    </source>
</evidence>
<evidence type="ECO:0000256" key="5">
    <source>
        <dbReference type="SAM" id="MobiDB-lite"/>
    </source>
</evidence>
<gene>
    <name evidence="8" type="ORF">BHD05_02965</name>
</gene>
<evidence type="ECO:0000256" key="2">
    <source>
        <dbReference type="ARBA" id="ARBA00022692"/>
    </source>
</evidence>
<feature type="transmembrane region" description="Helical" evidence="6">
    <location>
        <begin position="312"/>
        <end position="331"/>
    </location>
</feature>
<feature type="transmembrane region" description="Helical" evidence="6">
    <location>
        <begin position="80"/>
        <end position="98"/>
    </location>
</feature>
<feature type="transmembrane region" description="Helical" evidence="6">
    <location>
        <begin position="104"/>
        <end position="122"/>
    </location>
</feature>
<evidence type="ECO:0000256" key="1">
    <source>
        <dbReference type="ARBA" id="ARBA00004651"/>
    </source>
</evidence>
<comment type="subcellular location">
    <subcellularLocation>
        <location evidence="1">Cell membrane</location>
        <topology evidence="1">Multi-pass membrane protein</topology>
    </subcellularLocation>
</comment>
<dbReference type="InterPro" id="IPR011701">
    <property type="entry name" value="MFS"/>
</dbReference>
<feature type="transmembrane region" description="Helical" evidence="6">
    <location>
        <begin position="174"/>
        <end position="195"/>
    </location>
</feature>
<dbReference type="PROSITE" id="PS50850">
    <property type="entry name" value="MFS"/>
    <property type="match status" value="1"/>
</dbReference>
<feature type="transmembrane region" description="Helical" evidence="6">
    <location>
        <begin position="49"/>
        <end position="68"/>
    </location>
</feature>
<proteinExistence type="predicted"/>
<keyword evidence="4 6" id="KW-0472">Membrane</keyword>
<name>A0A7L5AH96_9MICO</name>
<feature type="domain" description="Major facilitator superfamily (MFS) profile" evidence="7">
    <location>
        <begin position="14"/>
        <end position="424"/>
    </location>
</feature>
<feature type="transmembrane region" description="Helical" evidence="6">
    <location>
        <begin position="246"/>
        <end position="267"/>
    </location>
</feature>
<organism evidence="8 9">
    <name type="scientific">Marisediminicola antarctica</name>
    <dbReference type="NCBI Taxonomy" id="674079"/>
    <lineage>
        <taxon>Bacteria</taxon>
        <taxon>Bacillati</taxon>
        <taxon>Actinomycetota</taxon>
        <taxon>Actinomycetes</taxon>
        <taxon>Micrococcales</taxon>
        <taxon>Microbacteriaceae</taxon>
        <taxon>Marisediminicola</taxon>
    </lineage>
</organism>
<feature type="transmembrane region" description="Helical" evidence="6">
    <location>
        <begin position="377"/>
        <end position="397"/>
    </location>
</feature>
<dbReference type="Gene3D" id="1.20.1250.20">
    <property type="entry name" value="MFS general substrate transporter like domains"/>
    <property type="match status" value="1"/>
</dbReference>
<dbReference type="Proteomes" id="UP000464507">
    <property type="component" value="Chromosome"/>
</dbReference>
<feature type="region of interest" description="Disordered" evidence="5">
    <location>
        <begin position="216"/>
        <end position="235"/>
    </location>
</feature>
<feature type="transmembrane region" description="Helical" evidence="6">
    <location>
        <begin position="143"/>
        <end position="162"/>
    </location>
</feature>
<feature type="transmembrane region" description="Helical" evidence="6">
    <location>
        <begin position="279"/>
        <end position="300"/>
    </location>
</feature>
<feature type="transmembrane region" description="Helical" evidence="6">
    <location>
        <begin position="17"/>
        <end position="43"/>
    </location>
</feature>
<dbReference type="AlphaFoldDB" id="A0A7L5AH96"/>
<feature type="transmembrane region" description="Helical" evidence="6">
    <location>
        <begin position="403"/>
        <end position="421"/>
    </location>
</feature>
<dbReference type="Pfam" id="PF07690">
    <property type="entry name" value="MFS_1"/>
    <property type="match status" value="1"/>
</dbReference>
<feature type="compositionally biased region" description="Basic and acidic residues" evidence="5">
    <location>
        <begin position="218"/>
        <end position="233"/>
    </location>
</feature>
<keyword evidence="3 6" id="KW-1133">Transmembrane helix</keyword>
<dbReference type="OrthoDB" id="9776171at2"/>
<evidence type="ECO:0000256" key="3">
    <source>
        <dbReference type="ARBA" id="ARBA00022989"/>
    </source>
</evidence>
<reference evidence="8 9" key="1">
    <citation type="submission" date="2016-09" db="EMBL/GenBank/DDBJ databases">
        <title>Complete genome sequence of microbes from the polar regions.</title>
        <authorList>
            <person name="Liao L."/>
            <person name="Chen B."/>
        </authorList>
    </citation>
    <scope>NUCLEOTIDE SEQUENCE [LARGE SCALE GENOMIC DNA]</scope>
    <source>
        <strain evidence="8 9">ZS314</strain>
    </source>
</reference>
<dbReference type="GO" id="GO:0005886">
    <property type="term" value="C:plasma membrane"/>
    <property type="evidence" value="ECO:0007669"/>
    <property type="project" value="UniProtKB-SubCell"/>
</dbReference>
<evidence type="ECO:0000256" key="6">
    <source>
        <dbReference type="SAM" id="Phobius"/>
    </source>
</evidence>
<dbReference type="SUPFAM" id="SSF103473">
    <property type="entry name" value="MFS general substrate transporter"/>
    <property type="match status" value="1"/>
</dbReference>
<dbReference type="KEGG" id="mant:BHD05_02965"/>